<dbReference type="KEGG" id="dai:Desaci_0442"/>
<name>I4D135_DESAJ</name>
<dbReference type="HOGENOM" id="CLU_2733411_0_0_9"/>
<dbReference type="Proteomes" id="UP000002892">
    <property type="component" value="Chromosome"/>
</dbReference>
<dbReference type="AlphaFoldDB" id="I4D135"/>
<keyword evidence="2" id="KW-1185">Reference proteome</keyword>
<protein>
    <submittedName>
        <fullName evidence="1">Uncharacterized protein</fullName>
    </submittedName>
</protein>
<organism evidence="1 2">
    <name type="scientific">Desulfosporosinus acidiphilus (strain DSM 22704 / JCM 16185 / SJ4)</name>
    <dbReference type="NCBI Taxonomy" id="646529"/>
    <lineage>
        <taxon>Bacteria</taxon>
        <taxon>Bacillati</taxon>
        <taxon>Bacillota</taxon>
        <taxon>Clostridia</taxon>
        <taxon>Eubacteriales</taxon>
        <taxon>Desulfitobacteriaceae</taxon>
        <taxon>Desulfosporosinus</taxon>
    </lineage>
</organism>
<sequence length="71" mass="8150">MLETKCNNYKDNLISLKNQIKFFPDLTFKNGNWILFRLTKLTDINILIPARGILKANNAAKIILICEEGIL</sequence>
<proteinExistence type="predicted"/>
<accession>I4D135</accession>
<evidence type="ECO:0000313" key="1">
    <source>
        <dbReference type="EMBL" id="AFM39509.1"/>
    </source>
</evidence>
<gene>
    <name evidence="1" type="ordered locus">Desaci_0442</name>
</gene>
<dbReference type="STRING" id="646529.Desaci_0442"/>
<evidence type="ECO:0000313" key="2">
    <source>
        <dbReference type="Proteomes" id="UP000002892"/>
    </source>
</evidence>
<dbReference type="EMBL" id="CP003639">
    <property type="protein sequence ID" value="AFM39509.1"/>
    <property type="molecule type" value="Genomic_DNA"/>
</dbReference>
<reference evidence="1 2" key="1">
    <citation type="journal article" date="2012" name="J. Bacteriol.">
        <title>Complete genome sequences of Desulfosporosinus orientis DSM765T, Desulfosporosinus youngiae DSM17734T, Desulfosporosinus meridiei DSM13257T, and Desulfosporosinus acidiphilus DSM22704T.</title>
        <authorList>
            <person name="Pester M."/>
            <person name="Brambilla E."/>
            <person name="Alazard D."/>
            <person name="Rattei T."/>
            <person name="Weinmaier T."/>
            <person name="Han J."/>
            <person name="Lucas S."/>
            <person name="Lapidus A."/>
            <person name="Cheng J.F."/>
            <person name="Goodwin L."/>
            <person name="Pitluck S."/>
            <person name="Peters L."/>
            <person name="Ovchinnikova G."/>
            <person name="Teshima H."/>
            <person name="Detter J.C."/>
            <person name="Han C.S."/>
            <person name="Tapia R."/>
            <person name="Land M.L."/>
            <person name="Hauser L."/>
            <person name="Kyrpides N.C."/>
            <person name="Ivanova N.N."/>
            <person name="Pagani I."/>
            <person name="Huntmann M."/>
            <person name="Wei C.L."/>
            <person name="Davenport K.W."/>
            <person name="Daligault H."/>
            <person name="Chain P.S."/>
            <person name="Chen A."/>
            <person name="Mavromatis K."/>
            <person name="Markowitz V."/>
            <person name="Szeto E."/>
            <person name="Mikhailova N."/>
            <person name="Pati A."/>
            <person name="Wagner M."/>
            <person name="Woyke T."/>
            <person name="Ollivier B."/>
            <person name="Klenk H.P."/>
            <person name="Spring S."/>
            <person name="Loy A."/>
        </authorList>
    </citation>
    <scope>NUCLEOTIDE SEQUENCE [LARGE SCALE GENOMIC DNA]</scope>
    <source>
        <strain evidence="2">DSM 22704 / JCM 16185 / SJ4</strain>
    </source>
</reference>